<dbReference type="Proteomes" id="UP001517247">
    <property type="component" value="Unassembled WGS sequence"/>
</dbReference>
<keyword evidence="1" id="KW-0732">Signal</keyword>
<dbReference type="InterPro" id="IPR011055">
    <property type="entry name" value="Dup_hybrid_motif"/>
</dbReference>
<evidence type="ECO:0000313" key="3">
    <source>
        <dbReference type="Proteomes" id="UP001517247"/>
    </source>
</evidence>
<dbReference type="Gene3D" id="2.70.70.10">
    <property type="entry name" value="Glucose Permease (Domain IIA)"/>
    <property type="match status" value="1"/>
</dbReference>
<dbReference type="EMBL" id="SSHJ02000009">
    <property type="protein sequence ID" value="MFN0257366.1"/>
    <property type="molecule type" value="Genomic_DNA"/>
</dbReference>
<proteinExistence type="predicted"/>
<reference evidence="2 3" key="1">
    <citation type="submission" date="2024-12" db="EMBL/GenBank/DDBJ databases">
        <authorList>
            <person name="Hu S."/>
        </authorList>
    </citation>
    <scope>NUCLEOTIDE SEQUENCE [LARGE SCALE GENOMIC DNA]</scope>
    <source>
        <strain evidence="2 3">THG-T11</strain>
    </source>
</reference>
<keyword evidence="3" id="KW-1185">Reference proteome</keyword>
<evidence type="ECO:0000313" key="2">
    <source>
        <dbReference type="EMBL" id="MFN0257366.1"/>
    </source>
</evidence>
<protein>
    <submittedName>
        <fullName evidence="2">Peptidoglycan DD-metalloendopeptidase family protein</fullName>
    </submittedName>
</protein>
<feature type="chain" id="PRO_5045224067" evidence="1">
    <location>
        <begin position="23"/>
        <end position="308"/>
    </location>
</feature>
<sequence length="308" mass="34286">MNKLSKFILVLFIGTSAITTNAQEKEFSVSTKRNDDKSVSLIAEKTSPGTYTVVLNFRELSNSSVGNPVYRVRNSGENFLTLSPDNKNQGIGLSYSYSFIRGELNPKFNPLFVYALPYGKGKKTRAIESTFLKATYFGSSTPADWKAYRFYTEQADTVTTIRKGIVVSVSDVYDQDTKDIKYTSKVNTVIVEHADGTLANYKGFKKGIFVKEGQTVFPGTPLGINDITNERYGISLMLTYLKSSNFGGNKSSDSKESESLYGFITPYFCTTENANGILTSQKYYSSAITPEIIQKEMTKKELKNLGKK</sequence>
<gene>
    <name evidence="2" type="ORF">E6A44_017375</name>
</gene>
<comment type="caution">
    <text evidence="2">The sequence shown here is derived from an EMBL/GenBank/DDBJ whole genome shotgun (WGS) entry which is preliminary data.</text>
</comment>
<evidence type="ECO:0000256" key="1">
    <source>
        <dbReference type="SAM" id="SignalP"/>
    </source>
</evidence>
<organism evidence="2 3">
    <name type="scientific">Pedobacter ureilyticus</name>
    <dbReference type="NCBI Taxonomy" id="1393051"/>
    <lineage>
        <taxon>Bacteria</taxon>
        <taxon>Pseudomonadati</taxon>
        <taxon>Bacteroidota</taxon>
        <taxon>Sphingobacteriia</taxon>
        <taxon>Sphingobacteriales</taxon>
        <taxon>Sphingobacteriaceae</taxon>
        <taxon>Pedobacter</taxon>
    </lineage>
</organism>
<dbReference type="RefSeq" id="WP_138724457.1">
    <property type="nucleotide sequence ID" value="NZ_SSHJ02000009.1"/>
</dbReference>
<feature type="signal peptide" evidence="1">
    <location>
        <begin position="1"/>
        <end position="22"/>
    </location>
</feature>
<accession>A0ABW9J9Y0</accession>
<name>A0ABW9J9Y0_9SPHI</name>